<evidence type="ECO:0008006" key="8">
    <source>
        <dbReference type="Google" id="ProtNLM"/>
    </source>
</evidence>
<dbReference type="OrthoDB" id="7620133at2"/>
<dbReference type="Proteomes" id="UP000024547">
    <property type="component" value="Unassembled WGS sequence"/>
</dbReference>
<evidence type="ECO:0000313" key="2">
    <source>
        <dbReference type="EMBL" id="HAE95328.1"/>
    </source>
</evidence>
<protein>
    <recommendedName>
        <fullName evidence="8">DUF4282 domain-containing protein</fullName>
    </recommendedName>
</protein>
<evidence type="ECO:0000313" key="4">
    <source>
        <dbReference type="EMBL" id="KCZ64494.1"/>
    </source>
</evidence>
<evidence type="ECO:0000256" key="1">
    <source>
        <dbReference type="SAM" id="Phobius"/>
    </source>
</evidence>
<feature type="transmembrane region" description="Helical" evidence="1">
    <location>
        <begin position="21"/>
        <end position="44"/>
    </location>
</feature>
<keyword evidence="5" id="KW-1185">Reference proteome</keyword>
<dbReference type="Proteomes" id="UP000263957">
    <property type="component" value="Unassembled WGS sequence"/>
</dbReference>
<evidence type="ECO:0000313" key="5">
    <source>
        <dbReference type="Proteomes" id="UP000024547"/>
    </source>
</evidence>
<sequence length="110" mass="11834">MREIFDQDRAMTLGAVKQATGVLAILFLVLAVFAILSGLGQIFSGHIIHGIGRILASLAGLGFLYLTIRLLAEILAALHRLNDRLSIVGDDLRARRVSSPPTPSSENTKV</sequence>
<accession>A0A059E9B1</accession>
<keyword evidence="1" id="KW-1133">Transmembrane helix</keyword>
<evidence type="ECO:0000313" key="3">
    <source>
        <dbReference type="EMBL" id="HBQ49699.1"/>
    </source>
</evidence>
<comment type="caution">
    <text evidence="4">The sequence shown here is derived from an EMBL/GenBank/DDBJ whole genome shotgun (WGS) entry which is preliminary data.</text>
</comment>
<reference evidence="4 5" key="1">
    <citation type="journal article" date="2014" name="Antonie Van Leeuwenhoek">
        <title>Hyphomonas beringensis sp. nov. and Hyphomonas chukchiensis sp. nov., isolated from surface seawater of the Bering Sea and Chukchi Sea.</title>
        <authorList>
            <person name="Li C."/>
            <person name="Lai Q."/>
            <person name="Li G."/>
            <person name="Dong C."/>
            <person name="Wang J."/>
            <person name="Liao Y."/>
            <person name="Shao Z."/>
        </authorList>
    </citation>
    <scope>NUCLEOTIDE SEQUENCE [LARGE SCALE GENOMIC DNA]</scope>
    <source>
        <strain evidence="4 5">22II1-22F38</strain>
    </source>
</reference>
<organism evidence="4 5">
    <name type="scientific">Hyphomonas atlantica</name>
    <dbReference type="NCBI Taxonomy" id="1280948"/>
    <lineage>
        <taxon>Bacteria</taxon>
        <taxon>Pseudomonadati</taxon>
        <taxon>Pseudomonadota</taxon>
        <taxon>Alphaproteobacteria</taxon>
        <taxon>Hyphomonadales</taxon>
        <taxon>Hyphomonadaceae</taxon>
        <taxon>Hyphomonas</taxon>
    </lineage>
</organism>
<dbReference type="Proteomes" id="UP000259173">
    <property type="component" value="Unassembled WGS sequence"/>
</dbReference>
<name>A0A059E9B1_9PROT</name>
<dbReference type="EMBL" id="DMBR01000371">
    <property type="protein sequence ID" value="HAE95328.1"/>
    <property type="molecule type" value="Genomic_DNA"/>
</dbReference>
<dbReference type="RefSeq" id="WP_035548860.1">
    <property type="nucleotide sequence ID" value="NZ_AWFH01000003.1"/>
</dbReference>
<dbReference type="STRING" id="1280948.HY36_12940"/>
<evidence type="ECO:0000313" key="6">
    <source>
        <dbReference type="Proteomes" id="UP000259173"/>
    </source>
</evidence>
<keyword evidence="1" id="KW-0812">Transmembrane</keyword>
<proteinExistence type="predicted"/>
<dbReference type="AlphaFoldDB" id="A0A059E9B1"/>
<dbReference type="EMBL" id="DOGS01000252">
    <property type="protein sequence ID" value="HBQ49699.1"/>
    <property type="molecule type" value="Genomic_DNA"/>
</dbReference>
<feature type="transmembrane region" description="Helical" evidence="1">
    <location>
        <begin position="50"/>
        <end position="72"/>
    </location>
</feature>
<evidence type="ECO:0000313" key="7">
    <source>
        <dbReference type="Proteomes" id="UP000263957"/>
    </source>
</evidence>
<reference evidence="6 7" key="2">
    <citation type="journal article" date="2018" name="Nat. Biotechnol.">
        <title>A standardized bacterial taxonomy based on genome phylogeny substantially revises the tree of life.</title>
        <authorList>
            <person name="Parks D.H."/>
            <person name="Chuvochina M."/>
            <person name="Waite D.W."/>
            <person name="Rinke C."/>
            <person name="Skarshewski A."/>
            <person name="Chaumeil P.A."/>
            <person name="Hugenholtz P."/>
        </authorList>
    </citation>
    <scope>NUCLEOTIDE SEQUENCE [LARGE SCALE GENOMIC DNA]</scope>
    <source>
        <strain evidence="3">UBA10378</strain>
        <strain evidence="2">UBA8557</strain>
    </source>
</reference>
<gene>
    <name evidence="2" type="ORF">DCG65_12265</name>
    <name evidence="3" type="ORF">DD728_12630</name>
    <name evidence="4" type="ORF">HY36_12940</name>
</gene>
<keyword evidence="1" id="KW-0472">Membrane</keyword>
<dbReference type="eggNOG" id="ENOG50304FM">
    <property type="taxonomic scope" value="Bacteria"/>
</dbReference>
<dbReference type="EMBL" id="AWFH01000003">
    <property type="protein sequence ID" value="KCZ64494.1"/>
    <property type="molecule type" value="Genomic_DNA"/>
</dbReference>